<reference evidence="6 7" key="1">
    <citation type="submission" date="2018-06" db="EMBL/GenBank/DDBJ databases">
        <authorList>
            <consortium name="Pathogen Informatics"/>
            <person name="Doyle S."/>
        </authorList>
    </citation>
    <scope>NUCLEOTIDE SEQUENCE [LARGE SCALE GENOMIC DNA]</scope>
    <source>
        <strain evidence="6 7">NCTC10283</strain>
    </source>
</reference>
<evidence type="ECO:0000256" key="4">
    <source>
        <dbReference type="ARBA" id="ARBA00022840"/>
    </source>
</evidence>
<dbReference type="EMBL" id="UFSO01000003">
    <property type="protein sequence ID" value="SSY80384.1"/>
    <property type="molecule type" value="Genomic_DNA"/>
</dbReference>
<evidence type="ECO:0000313" key="6">
    <source>
        <dbReference type="EMBL" id="SSY80384.1"/>
    </source>
</evidence>
<protein>
    <submittedName>
        <fullName evidence="6">Sulfate/thiosulfate import ATP-binding protein CysA</fullName>
        <ecNumber evidence="6">3.6.3.25</ecNumber>
    </submittedName>
</protein>
<dbReference type="SUPFAM" id="SSF52540">
    <property type="entry name" value="P-loop containing nucleoside triphosphate hydrolases"/>
    <property type="match status" value="1"/>
</dbReference>
<dbReference type="AlphaFoldDB" id="A0A376BVM0"/>
<name>A0A376BVM0_9NEIS</name>
<gene>
    <name evidence="6" type="primary">cysA_3</name>
    <name evidence="6" type="ORF">NCTC10283_01943</name>
</gene>
<accession>A0A376BVM0</accession>
<dbReference type="Proteomes" id="UP000254209">
    <property type="component" value="Unassembled WGS sequence"/>
</dbReference>
<evidence type="ECO:0000256" key="2">
    <source>
        <dbReference type="ARBA" id="ARBA00022475"/>
    </source>
</evidence>
<dbReference type="RefSeq" id="WP_051968498.1">
    <property type="nucleotide sequence ID" value="NZ_CP091519.2"/>
</dbReference>
<keyword evidence="3" id="KW-0547">Nucleotide-binding</keyword>
<dbReference type="InterPro" id="IPR003439">
    <property type="entry name" value="ABC_transporter-like_ATP-bd"/>
</dbReference>
<dbReference type="InterPro" id="IPR003593">
    <property type="entry name" value="AAA+_ATPase"/>
</dbReference>
<evidence type="ECO:0000256" key="1">
    <source>
        <dbReference type="ARBA" id="ARBA00022448"/>
    </source>
</evidence>
<keyword evidence="7" id="KW-1185">Reference proteome</keyword>
<dbReference type="PROSITE" id="PS50893">
    <property type="entry name" value="ABC_TRANSPORTER_2"/>
    <property type="match status" value="1"/>
</dbReference>
<organism evidence="6 7">
    <name type="scientific">Alysiella crassa</name>
    <dbReference type="NCBI Taxonomy" id="153491"/>
    <lineage>
        <taxon>Bacteria</taxon>
        <taxon>Pseudomonadati</taxon>
        <taxon>Pseudomonadota</taxon>
        <taxon>Betaproteobacteria</taxon>
        <taxon>Neisseriales</taxon>
        <taxon>Neisseriaceae</taxon>
        <taxon>Alysiella</taxon>
    </lineage>
</organism>
<keyword evidence="1" id="KW-0813">Transport</keyword>
<dbReference type="Gene3D" id="3.40.50.300">
    <property type="entry name" value="P-loop containing nucleotide triphosphate hydrolases"/>
    <property type="match status" value="1"/>
</dbReference>
<dbReference type="SMART" id="SM00382">
    <property type="entry name" value="AAA"/>
    <property type="match status" value="1"/>
</dbReference>
<keyword evidence="2" id="KW-0472">Membrane</keyword>
<keyword evidence="2" id="KW-1003">Cell membrane</keyword>
<evidence type="ECO:0000259" key="5">
    <source>
        <dbReference type="PROSITE" id="PS50893"/>
    </source>
</evidence>
<dbReference type="STRING" id="1120980.GCA_000745955_01143"/>
<dbReference type="EC" id="3.6.3.25" evidence="6"/>
<dbReference type="Pfam" id="PF00005">
    <property type="entry name" value="ABC_tran"/>
    <property type="match status" value="1"/>
</dbReference>
<sequence>MIFDFHLHTQIRTKSHTFTLNATCQSHAKRLAIIGASGSGKSLTVQLLAGLLKPLSGSLKINGKCYGDTAQKYWLPPQQREMGVMFQDYALFPHLTVAQNIAFGLHAGVRNPSQHIDTQTEKWLNRMQLSHLAAHYPHQISGGQKQRVALARACITQPRCLLLDEPFSALDTDLRQQMRLEIADLQRELDIPILLITHDGADCEVLADEIWRMEQGELRFQAA</sequence>
<proteinExistence type="predicted"/>
<keyword evidence="4 6" id="KW-0067">ATP-binding</keyword>
<evidence type="ECO:0000256" key="3">
    <source>
        <dbReference type="ARBA" id="ARBA00022741"/>
    </source>
</evidence>
<keyword evidence="6" id="KW-0378">Hydrolase</keyword>
<feature type="domain" description="ABC transporter" evidence="5">
    <location>
        <begin position="2"/>
        <end position="223"/>
    </location>
</feature>
<dbReference type="PANTHER" id="PTHR42781:SF4">
    <property type="entry name" value="SPERMIDINE_PUTRESCINE IMPORT ATP-BINDING PROTEIN POTA"/>
    <property type="match status" value="1"/>
</dbReference>
<evidence type="ECO:0000313" key="7">
    <source>
        <dbReference type="Proteomes" id="UP000254209"/>
    </source>
</evidence>
<dbReference type="GO" id="GO:0016887">
    <property type="term" value="F:ATP hydrolysis activity"/>
    <property type="evidence" value="ECO:0007669"/>
    <property type="project" value="InterPro"/>
</dbReference>
<dbReference type="PANTHER" id="PTHR42781">
    <property type="entry name" value="SPERMIDINE/PUTRESCINE IMPORT ATP-BINDING PROTEIN POTA"/>
    <property type="match status" value="1"/>
</dbReference>
<dbReference type="InterPro" id="IPR050093">
    <property type="entry name" value="ABC_SmlMolc_Importer"/>
</dbReference>
<dbReference type="OrthoDB" id="5298774at2"/>
<dbReference type="InterPro" id="IPR027417">
    <property type="entry name" value="P-loop_NTPase"/>
</dbReference>
<dbReference type="GO" id="GO:0005524">
    <property type="term" value="F:ATP binding"/>
    <property type="evidence" value="ECO:0007669"/>
    <property type="project" value="UniProtKB-KW"/>
</dbReference>